<comment type="caution">
    <text evidence="2">The sequence shown here is derived from an EMBL/GenBank/DDBJ whole genome shotgun (WGS) entry which is preliminary data.</text>
</comment>
<accession>A0AAV5VNE1</accession>
<sequence length="383" mass="44161">LDTTALRNGTLHLSYGSFNYPYFYPRSSWRKQPIGFLTDVWKEFTSSLEYHQYPFEHSSSVCDGILLPVQQGMAISTAGAYTPNLMRLIFRRGSGNIWHFQFNFYEADRAADQQSTALVYALGSFLHFLIGSIREINDESRVKRHAIVDVTRAASHVIFMVGVTLAVFYHQAGFKGNTVTYQNTAQTSFADLVKSLHDGSRQLMTKSAMTFSANQLYALVGNRTSRSDVAEPDQTQLLQRLCDDHKLVAMMEPNAVYSMSMVKRPCELSKVTIPQPWKFLENFDREIVQTYMMSWNYTRRITVESVDQVLLRMYPQDMIESFWTHRYLRSFKRKPSLRAIPVKKEEFQPMSLTRLQLLLYIAGPGWFVAIVVFLVELDPLRVT</sequence>
<reference evidence="2" key="1">
    <citation type="submission" date="2023-10" db="EMBL/GenBank/DDBJ databases">
        <title>Genome assembly of Pristionchus species.</title>
        <authorList>
            <person name="Yoshida K."/>
            <person name="Sommer R.J."/>
        </authorList>
    </citation>
    <scope>NUCLEOTIDE SEQUENCE</scope>
    <source>
        <strain evidence="2">RS5133</strain>
    </source>
</reference>
<dbReference type="PANTHER" id="PTHR47533:SF4">
    <property type="entry name" value="AB HYDROLASE-1 DOMAIN-CONTAINING PROTEIN"/>
    <property type="match status" value="1"/>
</dbReference>
<keyword evidence="1" id="KW-0472">Membrane</keyword>
<keyword evidence="1" id="KW-0812">Transmembrane</keyword>
<dbReference type="PANTHER" id="PTHR47533">
    <property type="entry name" value="PROTEIN CBG21859"/>
    <property type="match status" value="1"/>
</dbReference>
<protein>
    <recommendedName>
        <fullName evidence="4">Ionotropic receptor</fullName>
    </recommendedName>
</protein>
<feature type="transmembrane region" description="Helical" evidence="1">
    <location>
        <begin position="357"/>
        <end position="375"/>
    </location>
</feature>
<organism evidence="2 3">
    <name type="scientific">Pristionchus fissidentatus</name>
    <dbReference type="NCBI Taxonomy" id="1538716"/>
    <lineage>
        <taxon>Eukaryota</taxon>
        <taxon>Metazoa</taxon>
        <taxon>Ecdysozoa</taxon>
        <taxon>Nematoda</taxon>
        <taxon>Chromadorea</taxon>
        <taxon>Rhabditida</taxon>
        <taxon>Rhabditina</taxon>
        <taxon>Diplogasteromorpha</taxon>
        <taxon>Diplogasteroidea</taxon>
        <taxon>Neodiplogasteridae</taxon>
        <taxon>Pristionchus</taxon>
    </lineage>
</organism>
<keyword evidence="1" id="KW-1133">Transmembrane helix</keyword>
<feature type="non-terminal residue" evidence="2">
    <location>
        <position position="1"/>
    </location>
</feature>
<proteinExistence type="predicted"/>
<evidence type="ECO:0000313" key="3">
    <source>
        <dbReference type="Proteomes" id="UP001432322"/>
    </source>
</evidence>
<dbReference type="AlphaFoldDB" id="A0AAV5VNE1"/>
<feature type="non-terminal residue" evidence="2">
    <location>
        <position position="383"/>
    </location>
</feature>
<gene>
    <name evidence="2" type="ORF">PFISCL1PPCAC_11504</name>
</gene>
<name>A0AAV5VNE1_9BILA</name>
<dbReference type="EMBL" id="BTSY01000003">
    <property type="protein sequence ID" value="GMT20207.1"/>
    <property type="molecule type" value="Genomic_DNA"/>
</dbReference>
<evidence type="ECO:0008006" key="4">
    <source>
        <dbReference type="Google" id="ProtNLM"/>
    </source>
</evidence>
<keyword evidence="3" id="KW-1185">Reference proteome</keyword>
<evidence type="ECO:0000313" key="2">
    <source>
        <dbReference type="EMBL" id="GMT20207.1"/>
    </source>
</evidence>
<evidence type="ECO:0000256" key="1">
    <source>
        <dbReference type="SAM" id="Phobius"/>
    </source>
</evidence>
<dbReference type="Proteomes" id="UP001432322">
    <property type="component" value="Unassembled WGS sequence"/>
</dbReference>